<keyword evidence="1" id="KW-0614">Plasmid</keyword>
<proteinExistence type="predicted"/>
<dbReference type="KEGG" id="plad:PPGU16_78160"/>
<reference evidence="1 2" key="1">
    <citation type="journal article" date="2020" name="Genes (Basel)">
        <title>Genomic Comparison of Insect Gut Symbionts from Divergent Burkholderia Subclades.</title>
        <authorList>
            <person name="Takeshita K."/>
            <person name="Kikuchi Y."/>
        </authorList>
    </citation>
    <scope>NUCLEOTIDE SEQUENCE [LARGE SCALE GENOMIC DNA]</scope>
    <source>
        <strain evidence="1 2">PGU16</strain>
        <plasmid evidence="1 2">PPGU16_p2</plasmid>
    </source>
</reference>
<protein>
    <submittedName>
        <fullName evidence="1">Uncharacterized protein</fullName>
    </submittedName>
</protein>
<dbReference type="AlphaFoldDB" id="A0A7I8C2H3"/>
<sequence length="93" mass="10805">MTVIPYVQPRIIEEDEAVNYAGLDNFAHDLPVDKRAGTLIRENNLHQGAETLGDFPETRVLCRFRHSQPVQKRRRFDRRMPDNETQCRVTSAP</sequence>
<organism evidence="1 2">
    <name type="scientific">Paraburkholderia largidicola</name>
    <dbReference type="NCBI Taxonomy" id="3014751"/>
    <lineage>
        <taxon>Bacteria</taxon>
        <taxon>Pseudomonadati</taxon>
        <taxon>Pseudomonadota</taxon>
        <taxon>Betaproteobacteria</taxon>
        <taxon>Burkholderiales</taxon>
        <taxon>Burkholderiaceae</taxon>
        <taxon>Paraburkholderia</taxon>
    </lineage>
</organism>
<gene>
    <name evidence="1" type="ORF">PPGU16_78160</name>
</gene>
<dbReference type="RefSeq" id="WP_180727531.1">
    <property type="nucleotide sequence ID" value="NZ_AP023177.1"/>
</dbReference>
<geneLocation type="plasmid" evidence="1 2">
    <name>PPGU16_p2</name>
</geneLocation>
<dbReference type="EMBL" id="AP023177">
    <property type="protein sequence ID" value="BCF94749.1"/>
    <property type="molecule type" value="Genomic_DNA"/>
</dbReference>
<evidence type="ECO:0000313" key="2">
    <source>
        <dbReference type="Proteomes" id="UP000510888"/>
    </source>
</evidence>
<keyword evidence="2" id="KW-1185">Reference proteome</keyword>
<evidence type="ECO:0000313" key="1">
    <source>
        <dbReference type="EMBL" id="BCF94749.1"/>
    </source>
</evidence>
<name>A0A7I8C2H3_9BURK</name>
<accession>A0A7I8C2H3</accession>
<dbReference type="Proteomes" id="UP000510888">
    <property type="component" value="Plasmid PPGU16_p2"/>
</dbReference>